<comment type="caution">
    <text evidence="2">The sequence shown here is derived from an EMBL/GenBank/DDBJ whole genome shotgun (WGS) entry which is preliminary data.</text>
</comment>
<name>A0AAU9TPE4_EUPED</name>
<dbReference type="AlphaFoldDB" id="A0AAU9TPE4"/>
<keyword evidence="1" id="KW-0472">Membrane</keyword>
<evidence type="ECO:0000313" key="2">
    <source>
        <dbReference type="EMBL" id="CAH2087309.1"/>
    </source>
</evidence>
<dbReference type="Proteomes" id="UP001153954">
    <property type="component" value="Unassembled WGS sequence"/>
</dbReference>
<accession>A0AAU9TPE4</accession>
<dbReference type="EMBL" id="CAKOGL010000006">
    <property type="protein sequence ID" value="CAH2087309.1"/>
    <property type="molecule type" value="Genomic_DNA"/>
</dbReference>
<evidence type="ECO:0000256" key="1">
    <source>
        <dbReference type="SAM" id="Phobius"/>
    </source>
</evidence>
<organism evidence="2 3">
    <name type="scientific">Euphydryas editha</name>
    <name type="common">Edith's checkerspot</name>
    <dbReference type="NCBI Taxonomy" id="104508"/>
    <lineage>
        <taxon>Eukaryota</taxon>
        <taxon>Metazoa</taxon>
        <taxon>Ecdysozoa</taxon>
        <taxon>Arthropoda</taxon>
        <taxon>Hexapoda</taxon>
        <taxon>Insecta</taxon>
        <taxon>Pterygota</taxon>
        <taxon>Neoptera</taxon>
        <taxon>Endopterygota</taxon>
        <taxon>Lepidoptera</taxon>
        <taxon>Glossata</taxon>
        <taxon>Ditrysia</taxon>
        <taxon>Papilionoidea</taxon>
        <taxon>Nymphalidae</taxon>
        <taxon>Nymphalinae</taxon>
        <taxon>Euphydryas</taxon>
    </lineage>
</organism>
<protein>
    <submittedName>
        <fullName evidence="2">Uncharacterized protein</fullName>
    </submittedName>
</protein>
<feature type="transmembrane region" description="Helical" evidence="1">
    <location>
        <begin position="28"/>
        <end position="46"/>
    </location>
</feature>
<keyword evidence="3" id="KW-1185">Reference proteome</keyword>
<evidence type="ECO:0000313" key="3">
    <source>
        <dbReference type="Proteomes" id="UP001153954"/>
    </source>
</evidence>
<feature type="transmembrane region" description="Helical" evidence="1">
    <location>
        <begin position="66"/>
        <end position="86"/>
    </location>
</feature>
<reference evidence="2" key="1">
    <citation type="submission" date="2022-03" db="EMBL/GenBank/DDBJ databases">
        <authorList>
            <person name="Tunstrom K."/>
        </authorList>
    </citation>
    <scope>NUCLEOTIDE SEQUENCE</scope>
</reference>
<gene>
    <name evidence="2" type="ORF">EEDITHA_LOCUS3586</name>
</gene>
<proteinExistence type="predicted"/>
<keyword evidence="1" id="KW-0812">Transmembrane</keyword>
<keyword evidence="1" id="KW-1133">Transmembrane helix</keyword>
<sequence length="88" mass="9978">MSTNPDWSSMADLSPNLLKNRILEPNSLALTMAVMTLTTIHLLKFYRLHVPQNGFKPIDLIGNSTLALRINYQLVLFPVGFLKGLFYQ</sequence>